<dbReference type="STRING" id="29343.CCDG5_0928"/>
<dbReference type="PATRIC" id="fig|29343.3.peg.980"/>
<organism evidence="3 4">
    <name type="scientific">[Clostridium] cellulosi</name>
    <dbReference type="NCBI Taxonomy" id="29343"/>
    <lineage>
        <taxon>Bacteria</taxon>
        <taxon>Bacillati</taxon>
        <taxon>Bacillota</taxon>
        <taxon>Clostridia</taxon>
        <taxon>Eubacteriales</taxon>
        <taxon>Oscillospiraceae</taxon>
        <taxon>Oscillospiraceae incertae sedis</taxon>
    </lineage>
</organism>
<feature type="transmembrane region" description="Helical" evidence="1">
    <location>
        <begin position="89"/>
        <end position="110"/>
    </location>
</feature>
<keyword evidence="4" id="KW-1185">Reference proteome</keyword>
<evidence type="ECO:0000313" key="4">
    <source>
        <dbReference type="Proteomes" id="UP000032431"/>
    </source>
</evidence>
<dbReference type="EMBL" id="LM995447">
    <property type="protein sequence ID" value="CDZ24047.1"/>
    <property type="molecule type" value="Genomic_DNA"/>
</dbReference>
<dbReference type="OrthoDB" id="2082701at2"/>
<feature type="transmembrane region" description="Helical" evidence="1">
    <location>
        <begin position="43"/>
        <end position="64"/>
    </location>
</feature>
<dbReference type="Proteomes" id="UP000032431">
    <property type="component" value="Chromosome I"/>
</dbReference>
<evidence type="ECO:0000259" key="2">
    <source>
        <dbReference type="Pfam" id="PF10882"/>
    </source>
</evidence>
<dbReference type="Pfam" id="PF10882">
    <property type="entry name" value="bPH_5"/>
    <property type="match status" value="1"/>
</dbReference>
<proteinExistence type="predicted"/>
<keyword evidence="1" id="KW-1133">Transmembrane helix</keyword>
<dbReference type="AlphaFoldDB" id="A0A078KNF8"/>
<dbReference type="KEGG" id="ccel:CCDG5_0928"/>
<feature type="domain" description="Bacterial Pleckstrin homology" evidence="2">
    <location>
        <begin position="115"/>
        <end position="200"/>
    </location>
</feature>
<dbReference type="HOGENOM" id="CLU_1270455_0_0_9"/>
<evidence type="ECO:0000256" key="1">
    <source>
        <dbReference type="SAM" id="Phobius"/>
    </source>
</evidence>
<evidence type="ECO:0000313" key="3">
    <source>
        <dbReference type="EMBL" id="CDZ24047.1"/>
    </source>
</evidence>
<reference evidence="4" key="1">
    <citation type="submission" date="2014-07" db="EMBL/GenBank/DDBJ databases">
        <authorList>
            <person name="Wibberg D."/>
        </authorList>
    </citation>
    <scope>NUCLEOTIDE SEQUENCE [LARGE SCALE GENOMIC DNA]</scope>
    <source>
        <strain evidence="4">DG5</strain>
    </source>
</reference>
<dbReference type="InterPro" id="IPR027783">
    <property type="entry name" value="Bacterial_PH-related"/>
</dbReference>
<accession>A0A078KNF8</accession>
<gene>
    <name evidence="3" type="ORF">CCDG5_0928</name>
</gene>
<keyword evidence="1" id="KW-0812">Transmembrane</keyword>
<sequence>MFEHNFSNTSNQNDIKKNRLTGISLLIVAVGTIIVFIPNYNAVTFIIALLAFIIIDFVLVYIILEKTQSFELDKIKEEAVPATIKMRRIITIAAFAVFLAILATALIIFAKPPVYTITDDSLVISTQYGRTINFSDIEDVKLKDSLPNKLRKRNGIDIKNILKGRFRADGENIDVFVDTSKSPFIYIYTKDGLTIINGQSSSETKTLFEKIKTAKTA</sequence>
<protein>
    <recommendedName>
        <fullName evidence="2">Bacterial Pleckstrin homology domain-containing protein</fullName>
    </recommendedName>
</protein>
<name>A0A078KNF8_9FIRM</name>
<feature type="transmembrane region" description="Helical" evidence="1">
    <location>
        <begin position="20"/>
        <end position="37"/>
    </location>
</feature>
<keyword evidence="1" id="KW-0472">Membrane</keyword>